<dbReference type="PhylomeDB" id="A0A0D2X123"/>
<reference evidence="4" key="1">
    <citation type="submission" date="2011-02" db="EMBL/GenBank/DDBJ databases">
        <title>The Genome Sequence of Capsaspora owczarzaki ATCC 30864.</title>
        <authorList>
            <person name="Russ C."/>
            <person name="Cuomo C."/>
            <person name="Burger G."/>
            <person name="Gray M.W."/>
            <person name="Holland P.W.H."/>
            <person name="King N."/>
            <person name="Lang F.B.F."/>
            <person name="Roger A.J."/>
            <person name="Ruiz-Trillo I."/>
            <person name="Young S.K."/>
            <person name="Zeng Q."/>
            <person name="Gargeya S."/>
            <person name="Alvarado L."/>
            <person name="Berlin A."/>
            <person name="Chapman S.B."/>
            <person name="Chen Z."/>
            <person name="Freedman E."/>
            <person name="Gellesch M."/>
            <person name="Goldberg J."/>
            <person name="Griggs A."/>
            <person name="Gujja S."/>
            <person name="Heilman E."/>
            <person name="Heiman D."/>
            <person name="Howarth C."/>
            <person name="Mehta T."/>
            <person name="Neiman D."/>
            <person name="Pearson M."/>
            <person name="Roberts A."/>
            <person name="Saif S."/>
            <person name="Shea T."/>
            <person name="Shenoy N."/>
            <person name="Sisk P."/>
            <person name="Stolte C."/>
            <person name="Sykes S."/>
            <person name="White J."/>
            <person name="Yandava C."/>
            <person name="Haas B."/>
            <person name="Nusbaum C."/>
            <person name="Birren B."/>
        </authorList>
    </citation>
    <scope>NUCLEOTIDE SEQUENCE</scope>
    <source>
        <strain evidence="4">ATCC 30864</strain>
    </source>
</reference>
<dbReference type="EMBL" id="KE346361">
    <property type="protein sequence ID" value="KJE90059.1"/>
    <property type="molecule type" value="Genomic_DNA"/>
</dbReference>
<feature type="compositionally biased region" description="Basic and acidic residues" evidence="1">
    <location>
        <begin position="583"/>
        <end position="594"/>
    </location>
</feature>
<accession>A0A0D2X123</accession>
<feature type="compositionally biased region" description="Acidic residues" evidence="1">
    <location>
        <begin position="710"/>
        <end position="722"/>
    </location>
</feature>
<dbReference type="RefSeq" id="XP_011270091.1">
    <property type="nucleotide sequence ID" value="XM_011271789.1"/>
</dbReference>
<evidence type="ECO:0000259" key="2">
    <source>
        <dbReference type="Pfam" id="PF03184"/>
    </source>
</evidence>
<evidence type="ECO:0000313" key="4">
    <source>
        <dbReference type="Proteomes" id="UP000008743"/>
    </source>
</evidence>
<feature type="compositionally biased region" description="Polar residues" evidence="1">
    <location>
        <begin position="823"/>
        <end position="832"/>
    </location>
</feature>
<dbReference type="GO" id="GO:0005634">
    <property type="term" value="C:nucleus"/>
    <property type="evidence" value="ECO:0007669"/>
    <property type="project" value="TreeGrafter"/>
</dbReference>
<gene>
    <name evidence="3" type="ORF">CAOG_008509</name>
</gene>
<dbReference type="InParanoid" id="A0A0D2X123"/>
<dbReference type="Proteomes" id="UP000008743">
    <property type="component" value="Unassembled WGS sequence"/>
</dbReference>
<dbReference type="OrthoDB" id="8195605at2759"/>
<sequence>MNPLGTPGGVVSPRNELAFDLRREAEQAKDADSPRFFKAAVLKTYFTPCADISGPGGAGGNGTKPSIRQLEAIFEVPRSTVGKWIAHHRHQADLFARSTLDQAVDLVQDDAVPGDHNVFLRSEELKIVNYLVRSAFAHVALTKPDTIELFMRLSQAPRPDGKPRRQFGPNGPSESFLERFFAEFSDELRWITAHSIETIRTAAMNEETLRSFFERLQELCDKSGGKLWAEPGRIFNYDESEISASSKKEDKVVAGKGQTTVSGASARTKTMGRHITGLFTVAADGTTLPPSFVLAHPGKTIPPAMIANLGRETNIYHNESGYIDAEMFADWFQLFVKQARAKYSDGPILLILDGASSHKFTTELVTLADENDIDILILPAHTSTKLQPLDATVLGWFKKQLPGAIRAILRKCKKSNDTNTRLRAACNVWTLLTEGKDCSKTIRGGFSRTGICPLDPTLYPSWIVPTLANGLATLPTPSLNCPRVPSSVEPVENRGLARQILQLARETIMREQTGLSPAETEILLDAFLSDVRALLQNPALTAFEELLRAPPLTPSSSCTEPATVRTVKPNKAYSPQDAAQRATQHEREAREQEKAQVAPLMAEYNRAMRTYEDEIEPVMNQQDQLKSTIDADQARLAELEADDSAAALVADARAQLHANQQRLAKVNATVKQMVAAKPKRPDVRHVRALAASKTAAAAPALQSVATMAVEQDDSDDECEEDGIPPSPMQVTSAAPARFRKRIYERDSDDEAAPSFETAQSGGSDENVTYSLSSRSLERLKEPRLATRSSSRLILSPGVTLSRANTSGVSSWLTNDMAAMQLVSTEENVSSTPKTDRRKRLALSDLSNSN</sequence>
<feature type="region of interest" description="Disordered" evidence="1">
    <location>
        <begin position="823"/>
        <end position="849"/>
    </location>
</feature>
<feature type="region of interest" description="Disordered" evidence="1">
    <location>
        <begin position="710"/>
        <end position="768"/>
    </location>
</feature>
<organism evidence="3 4">
    <name type="scientific">Capsaspora owczarzaki (strain ATCC 30864)</name>
    <dbReference type="NCBI Taxonomy" id="595528"/>
    <lineage>
        <taxon>Eukaryota</taxon>
        <taxon>Filasterea</taxon>
        <taxon>Capsaspora</taxon>
    </lineage>
</organism>
<dbReference type="STRING" id="595528.A0A0D2X123"/>
<dbReference type="PANTHER" id="PTHR19303">
    <property type="entry name" value="TRANSPOSON"/>
    <property type="match status" value="1"/>
</dbReference>
<dbReference type="InterPro" id="IPR036397">
    <property type="entry name" value="RNaseH_sf"/>
</dbReference>
<dbReference type="Pfam" id="PF03184">
    <property type="entry name" value="DDE_1"/>
    <property type="match status" value="1"/>
</dbReference>
<dbReference type="InterPro" id="IPR050863">
    <property type="entry name" value="CenT-Element_Derived"/>
</dbReference>
<dbReference type="AlphaFoldDB" id="A0A0D2X123"/>
<evidence type="ECO:0000256" key="1">
    <source>
        <dbReference type="SAM" id="MobiDB-lite"/>
    </source>
</evidence>
<name>A0A0D2X123_CAPO3</name>
<dbReference type="Gene3D" id="3.30.420.10">
    <property type="entry name" value="Ribonuclease H-like superfamily/Ribonuclease H"/>
    <property type="match status" value="1"/>
</dbReference>
<dbReference type="InterPro" id="IPR004875">
    <property type="entry name" value="DDE_SF_endonuclease_dom"/>
</dbReference>
<keyword evidence="4" id="KW-1185">Reference proteome</keyword>
<feature type="domain" description="DDE-1" evidence="2">
    <location>
        <begin position="282"/>
        <end position="400"/>
    </location>
</feature>
<feature type="region of interest" description="Disordered" evidence="1">
    <location>
        <begin position="553"/>
        <end position="595"/>
    </location>
</feature>
<protein>
    <recommendedName>
        <fullName evidence="2">DDE-1 domain-containing protein</fullName>
    </recommendedName>
</protein>
<proteinExistence type="predicted"/>
<feature type="compositionally biased region" description="Polar residues" evidence="1">
    <location>
        <begin position="756"/>
        <end position="768"/>
    </location>
</feature>
<dbReference type="GO" id="GO:0003677">
    <property type="term" value="F:DNA binding"/>
    <property type="evidence" value="ECO:0007669"/>
    <property type="project" value="TreeGrafter"/>
</dbReference>
<evidence type="ECO:0000313" key="3">
    <source>
        <dbReference type="EMBL" id="KJE90059.1"/>
    </source>
</evidence>
<dbReference type="eggNOG" id="KOG0619">
    <property type="taxonomic scope" value="Eukaryota"/>
</dbReference>